<keyword evidence="3" id="KW-1185">Reference proteome</keyword>
<keyword evidence="1" id="KW-1133">Transmembrane helix</keyword>
<protein>
    <recommendedName>
        <fullName evidence="4">DUF1622 domain-containing protein</fullName>
    </recommendedName>
</protein>
<comment type="caution">
    <text evidence="2">The sequence shown here is derived from an EMBL/GenBank/DDBJ whole genome shotgun (WGS) entry which is preliminary data.</text>
</comment>
<feature type="transmembrane region" description="Helical" evidence="1">
    <location>
        <begin position="54"/>
        <end position="75"/>
    </location>
</feature>
<dbReference type="AlphaFoldDB" id="A0A850PIH1"/>
<feature type="transmembrane region" description="Helical" evidence="1">
    <location>
        <begin position="6"/>
        <end position="24"/>
    </location>
</feature>
<evidence type="ECO:0000313" key="3">
    <source>
        <dbReference type="Proteomes" id="UP000570517"/>
    </source>
</evidence>
<keyword evidence="1" id="KW-0812">Transmembrane</keyword>
<proteinExistence type="predicted"/>
<dbReference type="RefSeq" id="WP_178358583.1">
    <property type="nucleotide sequence ID" value="NZ_JABFYL010000022.1"/>
</dbReference>
<organism evidence="2 3">
    <name type="scientific">Mycolicibacterium hippocampi</name>
    <dbReference type="NCBI Taxonomy" id="659824"/>
    <lineage>
        <taxon>Bacteria</taxon>
        <taxon>Bacillati</taxon>
        <taxon>Actinomycetota</taxon>
        <taxon>Actinomycetes</taxon>
        <taxon>Mycobacteriales</taxon>
        <taxon>Mycobacteriaceae</taxon>
        <taxon>Mycolicibacterium</taxon>
    </lineage>
</organism>
<name>A0A850PIH1_9MYCO</name>
<evidence type="ECO:0008006" key="4">
    <source>
        <dbReference type="Google" id="ProtNLM"/>
    </source>
</evidence>
<evidence type="ECO:0000256" key="1">
    <source>
        <dbReference type="SAM" id="Phobius"/>
    </source>
</evidence>
<keyword evidence="1" id="KW-0472">Membrane</keyword>
<dbReference type="Proteomes" id="UP000570517">
    <property type="component" value="Unassembled WGS sequence"/>
</dbReference>
<dbReference type="EMBL" id="JABFYL010000022">
    <property type="protein sequence ID" value="NVN50218.1"/>
    <property type="molecule type" value="Genomic_DNA"/>
</dbReference>
<accession>A0A850PIH1</accession>
<sequence>MNIAVGAAWCIALAAILLGVTALATFRQPLLALRVMVDLFVAAGLLRLSVDLSWATIAGTVTVIAVRLLLTHSLTSDLIGARRRRADAG</sequence>
<evidence type="ECO:0000313" key="2">
    <source>
        <dbReference type="EMBL" id="NVN50218.1"/>
    </source>
</evidence>
<reference evidence="2 3" key="1">
    <citation type="submission" date="2020-05" db="EMBL/GenBank/DDBJ databases">
        <title>Draft genome sequence of Mycobacterium hippocampi DL, isolated from European seabass, Dicentrarchus labrax, reared in fish farms.</title>
        <authorList>
            <person name="Stathopoulou P."/>
            <person name="Asimakis E."/>
            <person name="Tzokas K."/>
            <person name="Batargias C."/>
            <person name="Tsiamis G."/>
        </authorList>
    </citation>
    <scope>NUCLEOTIDE SEQUENCE [LARGE SCALE GENOMIC DNA]</scope>
    <source>
        <strain evidence="2 3">DL</strain>
    </source>
</reference>
<gene>
    <name evidence="2" type="ORF">HLY00_2395</name>
</gene>